<feature type="domain" description="Alpha-D-phosphohexomutase alpha/beta/alpha" evidence="12">
    <location>
        <begin position="216"/>
        <end position="318"/>
    </location>
</feature>
<evidence type="ECO:0000256" key="3">
    <source>
        <dbReference type="ARBA" id="ARBA00010231"/>
    </source>
</evidence>
<proteinExistence type="inferred from homology"/>
<reference evidence="15" key="1">
    <citation type="submission" date="2025-08" db="UniProtKB">
        <authorList>
            <consortium name="RefSeq"/>
        </authorList>
    </citation>
    <scope>IDENTIFICATION</scope>
</reference>
<keyword evidence="9" id="KW-0413">Isomerase</keyword>
<dbReference type="GO" id="GO:0005634">
    <property type="term" value="C:nucleus"/>
    <property type="evidence" value="ECO:0007669"/>
    <property type="project" value="TreeGrafter"/>
</dbReference>
<dbReference type="Pfam" id="PF02880">
    <property type="entry name" value="PGM_PMM_III"/>
    <property type="match status" value="1"/>
</dbReference>
<keyword evidence="4" id="KW-0963">Cytoplasm</keyword>
<dbReference type="FunFam" id="3.40.120.10:FF:000035">
    <property type="entry name" value="Pgm3p"/>
    <property type="match status" value="1"/>
</dbReference>
<dbReference type="PROSITE" id="PS00710">
    <property type="entry name" value="PGM_PMM"/>
    <property type="match status" value="1"/>
</dbReference>
<dbReference type="InterPro" id="IPR036900">
    <property type="entry name" value="A-D-PHexomutase_C_sf"/>
</dbReference>
<evidence type="ECO:0000256" key="9">
    <source>
        <dbReference type="ARBA" id="ARBA00023235"/>
    </source>
</evidence>
<keyword evidence="8" id="KW-0460">Magnesium</keyword>
<keyword evidence="7" id="KW-0479">Metal-binding</keyword>
<dbReference type="GeneID" id="100900456"/>
<dbReference type="FunFam" id="3.40.120.10:FF:000017">
    <property type="entry name" value="glucose 1,6-bisphosphate synthase"/>
    <property type="match status" value="1"/>
</dbReference>
<dbReference type="InterPro" id="IPR005845">
    <property type="entry name" value="A-D-PHexomutase_a/b/a-II"/>
</dbReference>
<evidence type="ECO:0000259" key="13">
    <source>
        <dbReference type="Pfam" id="PF02880"/>
    </source>
</evidence>
<feature type="domain" description="Alpha-D-phosphohexomutase alpha/beta/alpha" evidence="13">
    <location>
        <begin position="332"/>
        <end position="459"/>
    </location>
</feature>
<dbReference type="GO" id="GO:0005737">
    <property type="term" value="C:cytoplasm"/>
    <property type="evidence" value="ECO:0007669"/>
    <property type="project" value="UniProtKB-SubCell"/>
</dbReference>
<dbReference type="InterPro" id="IPR016066">
    <property type="entry name" value="A-D-PHexomutase_CS"/>
</dbReference>
<dbReference type="KEGG" id="goe:100900456"/>
<dbReference type="SUPFAM" id="SSF53738">
    <property type="entry name" value="Phosphoglucomutase, first 3 domains"/>
    <property type="match status" value="3"/>
</dbReference>
<gene>
    <name evidence="15" type="primary">LOC100900456</name>
</gene>
<name>A0AAJ6VYZ3_9ACAR</name>
<evidence type="ECO:0000256" key="2">
    <source>
        <dbReference type="ARBA" id="ARBA00004496"/>
    </source>
</evidence>
<organism evidence="14 15">
    <name type="scientific">Galendromus occidentalis</name>
    <name type="common">western predatory mite</name>
    <dbReference type="NCBI Taxonomy" id="34638"/>
    <lineage>
        <taxon>Eukaryota</taxon>
        <taxon>Metazoa</taxon>
        <taxon>Ecdysozoa</taxon>
        <taxon>Arthropoda</taxon>
        <taxon>Chelicerata</taxon>
        <taxon>Arachnida</taxon>
        <taxon>Acari</taxon>
        <taxon>Parasitiformes</taxon>
        <taxon>Mesostigmata</taxon>
        <taxon>Gamasina</taxon>
        <taxon>Phytoseioidea</taxon>
        <taxon>Phytoseiidae</taxon>
        <taxon>Typhlodrominae</taxon>
        <taxon>Galendromus</taxon>
    </lineage>
</organism>
<feature type="domain" description="Alpha-D-phosphohexomutase alpha/beta/alpha" evidence="11">
    <location>
        <begin position="48"/>
        <end position="187"/>
    </location>
</feature>
<protein>
    <submittedName>
        <fullName evidence="15">Phosphoglucomutase-2</fullName>
    </submittedName>
</protein>
<sequence length="601" mass="67918">MSSQNQELRDLIDKWLRWDQNPETSAAIRKLLADGEFDRLRKLMLKRMTFGTAGLRGVMAEGFACMNDLVIIQTSQGLAKYLVENIADARKMGVVISFDGRHNSPRFARLTARAFLQLGVKVFLFNRVTPTPYVPFSILHFGAACGVMVTASHNPKEDNGYKVFWSNGAQIISPHDKGIQTSIEKNLEPWSQAWDVDDLRNNALLNDPTEEINSNYMQIIENNIFDRDLIKRCRTAFCFTAMHGVGHRYVAEAFKRCGIARSYPVLEQMEPDPEFPTVKFPNPEEGASALELAIRTANKNNCRIILANDPDADRLAVAELIDQSHEFRTFSGDNLGALIGWWLWTRHRLSNPKSDPSDFVMIASTVSSKILRSMAKKEGFNFEETLTGFKWMANRGIELEKQGKKVLFAFEEAIGYMCGTAVWDKDGVSAALQVANMVAYLDEQNVTLNEQLNRIFDEYGFHTTYNSYYISHDPVATGKMFDRIRNIDGPNTYPKKIGRFAVSGVRDLTVGFDSTQPGNKPILPVSSSSQMITFYMENGATITIRTSGTEPKVKWYSELITKPGVPRSEWESATKELRELIDSMVEELYRPSIYGFQARST</sequence>
<dbReference type="Pfam" id="PF02879">
    <property type="entry name" value="PGM_PMM_II"/>
    <property type="match status" value="1"/>
</dbReference>
<dbReference type="CDD" id="cd05799">
    <property type="entry name" value="PGM2"/>
    <property type="match status" value="1"/>
</dbReference>
<comment type="cofactor">
    <cofactor evidence="1">
        <name>Mg(2+)</name>
        <dbReference type="ChEBI" id="CHEBI:18420"/>
    </cofactor>
</comment>
<evidence type="ECO:0000256" key="5">
    <source>
        <dbReference type="ARBA" id="ARBA00022526"/>
    </source>
</evidence>
<dbReference type="InterPro" id="IPR005846">
    <property type="entry name" value="A-D-PHexomutase_a/b/a-III"/>
</dbReference>
<dbReference type="SUPFAM" id="SSF55957">
    <property type="entry name" value="Phosphoglucomutase, C-terminal domain"/>
    <property type="match status" value="1"/>
</dbReference>
<dbReference type="PANTHER" id="PTHR45745:SF1">
    <property type="entry name" value="PHOSPHOGLUCOMUTASE 2B-RELATED"/>
    <property type="match status" value="1"/>
</dbReference>
<comment type="similarity">
    <text evidence="3">Belongs to the phosphohexose mutase family.</text>
</comment>
<evidence type="ECO:0000256" key="8">
    <source>
        <dbReference type="ARBA" id="ARBA00022842"/>
    </source>
</evidence>
<dbReference type="Gene3D" id="3.40.120.10">
    <property type="entry name" value="Alpha-D-Glucose-1,6-Bisphosphate, subunit A, domain 3"/>
    <property type="match status" value="3"/>
</dbReference>
<dbReference type="Pfam" id="PF02878">
    <property type="entry name" value="PGM_PMM_I"/>
    <property type="match status" value="1"/>
</dbReference>
<dbReference type="AlphaFoldDB" id="A0AAJ6VYZ3"/>
<dbReference type="CTD" id="35923"/>
<dbReference type="PANTHER" id="PTHR45745">
    <property type="entry name" value="PHOSPHOMANNOMUTASE 45A"/>
    <property type="match status" value="1"/>
</dbReference>
<evidence type="ECO:0000259" key="12">
    <source>
        <dbReference type="Pfam" id="PF02879"/>
    </source>
</evidence>
<keyword evidence="5" id="KW-0313">Glucose metabolism</keyword>
<evidence type="ECO:0000256" key="1">
    <source>
        <dbReference type="ARBA" id="ARBA00001946"/>
    </source>
</evidence>
<evidence type="ECO:0000313" key="14">
    <source>
        <dbReference type="Proteomes" id="UP000694867"/>
    </source>
</evidence>
<dbReference type="GO" id="GO:0006006">
    <property type="term" value="P:glucose metabolic process"/>
    <property type="evidence" value="ECO:0007669"/>
    <property type="project" value="UniProtKB-KW"/>
</dbReference>
<keyword evidence="14" id="KW-1185">Reference proteome</keyword>
<evidence type="ECO:0000259" key="11">
    <source>
        <dbReference type="Pfam" id="PF02878"/>
    </source>
</evidence>
<evidence type="ECO:0000313" key="15">
    <source>
        <dbReference type="RefSeq" id="XP_003744897.1"/>
    </source>
</evidence>
<dbReference type="RefSeq" id="XP_003744897.1">
    <property type="nucleotide sequence ID" value="XM_003744849.2"/>
</dbReference>
<keyword evidence="10" id="KW-0119">Carbohydrate metabolism</keyword>
<accession>A0AAJ6VYZ3</accession>
<evidence type="ECO:0000256" key="7">
    <source>
        <dbReference type="ARBA" id="ARBA00022723"/>
    </source>
</evidence>
<evidence type="ECO:0000256" key="6">
    <source>
        <dbReference type="ARBA" id="ARBA00022553"/>
    </source>
</evidence>
<keyword evidence="6" id="KW-0597">Phosphoprotein</keyword>
<comment type="subcellular location">
    <subcellularLocation>
        <location evidence="2">Cytoplasm</location>
    </subcellularLocation>
</comment>
<dbReference type="InterPro" id="IPR016055">
    <property type="entry name" value="A-D-PHexomutase_a/b/a-I/II/III"/>
</dbReference>
<evidence type="ECO:0000256" key="4">
    <source>
        <dbReference type="ARBA" id="ARBA00022490"/>
    </source>
</evidence>
<evidence type="ECO:0000256" key="10">
    <source>
        <dbReference type="ARBA" id="ARBA00023277"/>
    </source>
</evidence>
<dbReference type="GO" id="GO:0006166">
    <property type="term" value="P:purine ribonucleoside salvage"/>
    <property type="evidence" value="ECO:0007669"/>
    <property type="project" value="TreeGrafter"/>
</dbReference>
<dbReference type="InterPro" id="IPR005844">
    <property type="entry name" value="A-D-PHexomutase_a/b/a-I"/>
</dbReference>
<dbReference type="GO" id="GO:0008973">
    <property type="term" value="F:phosphopentomutase activity"/>
    <property type="evidence" value="ECO:0007669"/>
    <property type="project" value="TreeGrafter"/>
</dbReference>
<dbReference type="GO" id="GO:0000287">
    <property type="term" value="F:magnesium ion binding"/>
    <property type="evidence" value="ECO:0007669"/>
    <property type="project" value="InterPro"/>
</dbReference>
<dbReference type="Proteomes" id="UP000694867">
    <property type="component" value="Unplaced"/>
</dbReference>